<feature type="transmembrane region" description="Helical" evidence="6">
    <location>
        <begin position="60"/>
        <end position="81"/>
    </location>
</feature>
<dbReference type="GO" id="GO:0005886">
    <property type="term" value="C:plasma membrane"/>
    <property type="evidence" value="ECO:0007669"/>
    <property type="project" value="UniProtKB-SubCell"/>
</dbReference>
<keyword evidence="8" id="KW-1185">Reference proteome</keyword>
<evidence type="ECO:0000256" key="1">
    <source>
        <dbReference type="ARBA" id="ARBA00004651"/>
    </source>
</evidence>
<protein>
    <submittedName>
        <fullName evidence="7">ABC transporter permease</fullName>
    </submittedName>
</protein>
<dbReference type="GO" id="GO:0022857">
    <property type="term" value="F:transmembrane transporter activity"/>
    <property type="evidence" value="ECO:0007669"/>
    <property type="project" value="InterPro"/>
</dbReference>
<gene>
    <name evidence="7" type="ORF">DGMP_22170</name>
</gene>
<keyword evidence="3 6" id="KW-0812">Transmembrane</keyword>
<evidence type="ECO:0000313" key="8">
    <source>
        <dbReference type="Proteomes" id="UP000826725"/>
    </source>
</evidence>
<dbReference type="Pfam" id="PF02653">
    <property type="entry name" value="BPD_transp_2"/>
    <property type="match status" value="1"/>
</dbReference>
<feature type="transmembrane region" description="Helical" evidence="6">
    <location>
        <begin position="190"/>
        <end position="210"/>
    </location>
</feature>
<keyword evidence="4 6" id="KW-1133">Transmembrane helix</keyword>
<dbReference type="EMBL" id="AP024086">
    <property type="protein sequence ID" value="BCL61524.1"/>
    <property type="molecule type" value="Genomic_DNA"/>
</dbReference>
<dbReference type="PANTHER" id="PTHR43370:SF2">
    <property type="entry name" value="ABC TRANSPORTER PERMEASE PROTEIN"/>
    <property type="match status" value="1"/>
</dbReference>
<dbReference type="AlphaFoldDB" id="A0A8D5FTQ4"/>
<reference evidence="7" key="1">
    <citation type="submission" date="2020-09" db="EMBL/GenBank/DDBJ databases">
        <title>Desulfogranum mesoprofundum gen. nov., sp. nov., a novel mesophilic, sulfate-reducing chemolithoautotroph isolated from a deep-sea hydrothermal vent chimney in the Suiyo Seamount.</title>
        <authorList>
            <person name="Hashimoto Y."/>
            <person name="Nakagawa S."/>
        </authorList>
    </citation>
    <scope>NUCLEOTIDE SEQUENCE</scope>
    <source>
        <strain evidence="7">KT2</strain>
    </source>
</reference>
<feature type="transmembrane region" description="Helical" evidence="6">
    <location>
        <begin position="222"/>
        <end position="239"/>
    </location>
</feature>
<dbReference type="InterPro" id="IPR001851">
    <property type="entry name" value="ABC_transp_permease"/>
</dbReference>
<evidence type="ECO:0000256" key="5">
    <source>
        <dbReference type="ARBA" id="ARBA00023136"/>
    </source>
</evidence>
<dbReference type="PANTHER" id="PTHR43370">
    <property type="entry name" value="SUGAR ABC TRANSPORTER INTEGRAL MEMBRANE PROTEIN-RELATED"/>
    <property type="match status" value="1"/>
</dbReference>
<feature type="transmembrane region" description="Helical" evidence="6">
    <location>
        <begin position="268"/>
        <end position="287"/>
    </location>
</feature>
<dbReference type="CDD" id="cd06580">
    <property type="entry name" value="TM_PBP1_transp_TpRbsC_like"/>
    <property type="match status" value="1"/>
</dbReference>
<evidence type="ECO:0000256" key="6">
    <source>
        <dbReference type="SAM" id="Phobius"/>
    </source>
</evidence>
<sequence length="321" mass="34118">MELSLASLTASLIIMAAPLVLAALGETLTEKAGVVNLSLDGTILLSAMTAFVIGSWSGSVLLGFLAAACTGGVSGAILAGISVRLGQSQVAVGFALTFLSRDLAYFLGNPYSRQQGVQLDSFPLPGLANLPFFGKALFSHSPIIYLSLLAIPACYYFLYHTRQGLILRSVGENPEGCWARGINPLRVQTIYTIIGSSIVGLAGGAFSLAVKPGWGHPQGCEGIGWIALALVIFGSWNPFRVAIGAYFFGLLQILGITFQDIFTAVPPQIFQVAPFPLMIFTLVLIHFGTGEKNGQEKTISRIMGFLGGTPPKWLGRNYRQS</sequence>
<evidence type="ECO:0000256" key="3">
    <source>
        <dbReference type="ARBA" id="ARBA00022692"/>
    </source>
</evidence>
<dbReference type="Proteomes" id="UP000826725">
    <property type="component" value="Chromosome"/>
</dbReference>
<evidence type="ECO:0000256" key="2">
    <source>
        <dbReference type="ARBA" id="ARBA00022475"/>
    </source>
</evidence>
<name>A0A8D5FTQ4_9BACT</name>
<proteinExistence type="predicted"/>
<comment type="subcellular location">
    <subcellularLocation>
        <location evidence="1">Cell membrane</location>
        <topology evidence="1">Multi-pass membrane protein</topology>
    </subcellularLocation>
</comment>
<keyword evidence="2" id="KW-1003">Cell membrane</keyword>
<dbReference type="RefSeq" id="WP_228853970.1">
    <property type="nucleotide sequence ID" value="NZ_AP024086.1"/>
</dbReference>
<accession>A0A8D5FTQ4</accession>
<evidence type="ECO:0000256" key="4">
    <source>
        <dbReference type="ARBA" id="ARBA00022989"/>
    </source>
</evidence>
<organism evidence="7 8">
    <name type="scientific">Desulfomarina profundi</name>
    <dbReference type="NCBI Taxonomy" id="2772557"/>
    <lineage>
        <taxon>Bacteria</taxon>
        <taxon>Pseudomonadati</taxon>
        <taxon>Thermodesulfobacteriota</taxon>
        <taxon>Desulfobulbia</taxon>
        <taxon>Desulfobulbales</taxon>
        <taxon>Desulfobulbaceae</taxon>
        <taxon>Desulfomarina</taxon>
    </lineage>
</organism>
<feature type="transmembrane region" description="Helical" evidence="6">
    <location>
        <begin position="137"/>
        <end position="158"/>
    </location>
</feature>
<keyword evidence="5 6" id="KW-0472">Membrane</keyword>
<evidence type="ECO:0000313" key="7">
    <source>
        <dbReference type="EMBL" id="BCL61524.1"/>
    </source>
</evidence>
<feature type="transmembrane region" description="Helical" evidence="6">
    <location>
        <begin position="246"/>
        <end position="262"/>
    </location>
</feature>
<dbReference type="KEGG" id="dbk:DGMP_22170"/>
<feature type="transmembrane region" description="Helical" evidence="6">
    <location>
        <begin position="32"/>
        <end position="53"/>
    </location>
</feature>